<organism evidence="1 2">
    <name type="scientific">Rothia phage Spartoi</name>
    <dbReference type="NCBI Taxonomy" id="2483661"/>
    <lineage>
        <taxon>Viruses</taxon>
        <taxon>Duplodnaviria</taxon>
        <taxon>Heunggongvirae</taxon>
        <taxon>Uroviricota</taxon>
        <taxon>Caudoviricetes</taxon>
        <taxon>Spartoivirus</taxon>
        <taxon>Spartoivirus spartoi</taxon>
    </lineage>
</organism>
<protein>
    <submittedName>
        <fullName evidence="1">Uncharacterized protein</fullName>
    </submittedName>
</protein>
<dbReference type="Proteomes" id="UP000325457">
    <property type="component" value="Segment"/>
</dbReference>
<dbReference type="EMBL" id="MK061416">
    <property type="protein sequence ID" value="AZF88218.1"/>
    <property type="molecule type" value="Genomic_DNA"/>
</dbReference>
<dbReference type="KEGG" id="vg:80020166"/>
<dbReference type="GeneID" id="80020166"/>
<gene>
    <name evidence="1" type="primary">34</name>
    <name evidence="1" type="ORF">SEA_SPARTOI_34</name>
</gene>
<evidence type="ECO:0000313" key="1">
    <source>
        <dbReference type="EMBL" id="AZF88218.1"/>
    </source>
</evidence>
<evidence type="ECO:0000313" key="2">
    <source>
        <dbReference type="Proteomes" id="UP000325457"/>
    </source>
</evidence>
<keyword evidence="2" id="KW-1185">Reference proteome</keyword>
<dbReference type="RefSeq" id="YP_010755510.1">
    <property type="nucleotide sequence ID" value="NC_073471.1"/>
</dbReference>
<name>A0A5K7NJ79_9CAUD</name>
<proteinExistence type="predicted"/>
<accession>A0A5K7NJ79</accession>
<sequence length="90" mass="10700">MEEIEGFQTKAARLVKDALKYIVSVEFPDHTLRRLTIENQGPALSKAEIMAVNDEEIVFATIYAHFKKNKRWIDHWEMRDVIYSKRYLKD</sequence>
<reference evidence="1 2" key="1">
    <citation type="submission" date="2018-10" db="EMBL/GenBank/DDBJ databases">
        <authorList>
            <person name="Smith K."/>
            <person name="Ring A."/>
            <person name="Cross T."/>
            <person name="Beshay M."/>
            <person name="Miah F."/>
            <person name="Nowoslaski J."/>
            <person name="Mia S."/>
            <person name="Micha L."/>
            <person name="Baxter C."/>
            <person name="Ahmad Z."/>
            <person name="Sunnen C.N."/>
            <person name="Janetopoulos C."/>
            <person name="Garlena R.A."/>
            <person name="Russell D.A."/>
            <person name="Pope W.H."/>
            <person name="Jacobs-Sera D."/>
            <person name="Hatfull G.F."/>
        </authorList>
    </citation>
    <scope>NUCLEOTIDE SEQUENCE [LARGE SCALE GENOMIC DNA]</scope>
</reference>